<evidence type="ECO:0000256" key="2">
    <source>
        <dbReference type="ARBA" id="ARBA00022695"/>
    </source>
</evidence>
<dbReference type="InterPro" id="IPR029044">
    <property type="entry name" value="Nucleotide-diphossugar_trans"/>
</dbReference>
<protein>
    <submittedName>
        <fullName evidence="4">NTP transferase domain-containing protein</fullName>
    </submittedName>
</protein>
<dbReference type="Pfam" id="PF00483">
    <property type="entry name" value="NTP_transferase"/>
    <property type="match status" value="1"/>
</dbReference>
<keyword evidence="2" id="KW-0548">Nucleotidyltransferase</keyword>
<dbReference type="Proteomes" id="UP000604381">
    <property type="component" value="Unassembled WGS sequence"/>
</dbReference>
<evidence type="ECO:0000313" key="5">
    <source>
        <dbReference type="Proteomes" id="UP000604381"/>
    </source>
</evidence>
<keyword evidence="5" id="KW-1185">Reference proteome</keyword>
<name>A0A930XXG9_9GAMM</name>
<keyword evidence="1 4" id="KW-0808">Transferase</keyword>
<evidence type="ECO:0000313" key="4">
    <source>
        <dbReference type="EMBL" id="MBF2734798.1"/>
    </source>
</evidence>
<sequence length="228" mass="23333">MARAPAAFVLAAGLGTRLGALGASTPKPLLRVGGRSLLERLLRRLAAAGVRHCVINVHHHAAKVMDAIGDGSACGLHVSYSVEAELLGVGGGVAAALPLLGTDPFIVANADTVSDFDFGLLDPAALGGADGLLVLGPKPPDQRRGDFSLRGGRVSFAGGGPRRSYVGAALYRKRLFSSLEPGMPASMRPLWEDAIARGALAGLAWDGGWRDAGTPERLAQARAEASGG</sequence>
<reference evidence="4" key="1">
    <citation type="submission" date="2020-10" db="EMBL/GenBank/DDBJ databases">
        <title>An improved Amphimedon queenslandica hologenome assembly reveals how three proteobacterial symbionts can extend the metabolic phenotypic of their marine sponge host.</title>
        <authorList>
            <person name="Degnan B."/>
            <person name="Degnan S."/>
            <person name="Xiang X."/>
        </authorList>
    </citation>
    <scope>NUCLEOTIDE SEQUENCE</scope>
    <source>
        <strain evidence="4">AqS2</strain>
    </source>
</reference>
<dbReference type="SUPFAM" id="SSF53448">
    <property type="entry name" value="Nucleotide-diphospho-sugar transferases"/>
    <property type="match status" value="1"/>
</dbReference>
<dbReference type="AlphaFoldDB" id="A0A930XXG9"/>
<dbReference type="EMBL" id="JADHEI010000028">
    <property type="protein sequence ID" value="MBF2734798.1"/>
    <property type="molecule type" value="Genomic_DNA"/>
</dbReference>
<organism evidence="4 5">
    <name type="scientific">Candidatus Amphirhobacter heronislandensis</name>
    <dbReference type="NCBI Taxonomy" id="1732024"/>
    <lineage>
        <taxon>Bacteria</taxon>
        <taxon>Pseudomonadati</taxon>
        <taxon>Pseudomonadota</taxon>
        <taxon>Gammaproteobacteria</taxon>
        <taxon>Candidatus Tethybacterales</taxon>
        <taxon>Candidatus Tethybacteraceae</taxon>
        <taxon>Candidatus Amphirhobacter</taxon>
    </lineage>
</organism>
<dbReference type="PANTHER" id="PTHR43584">
    <property type="entry name" value="NUCLEOTIDYL TRANSFERASE"/>
    <property type="match status" value="1"/>
</dbReference>
<dbReference type="PANTHER" id="PTHR43584:SF8">
    <property type="entry name" value="N-ACETYLMURAMATE ALPHA-1-PHOSPHATE URIDYLYLTRANSFERASE"/>
    <property type="match status" value="1"/>
</dbReference>
<comment type="caution">
    <text evidence="4">The sequence shown here is derived from an EMBL/GenBank/DDBJ whole genome shotgun (WGS) entry which is preliminary data.</text>
</comment>
<evidence type="ECO:0000256" key="1">
    <source>
        <dbReference type="ARBA" id="ARBA00022679"/>
    </source>
</evidence>
<accession>A0A930XXG9</accession>
<proteinExistence type="predicted"/>
<evidence type="ECO:0000259" key="3">
    <source>
        <dbReference type="Pfam" id="PF00483"/>
    </source>
</evidence>
<dbReference type="InterPro" id="IPR050065">
    <property type="entry name" value="GlmU-like"/>
</dbReference>
<dbReference type="InterPro" id="IPR005835">
    <property type="entry name" value="NTP_transferase_dom"/>
</dbReference>
<gene>
    <name evidence="4" type="ORF">ISN26_01710</name>
</gene>
<dbReference type="Gene3D" id="3.90.550.10">
    <property type="entry name" value="Spore Coat Polysaccharide Biosynthesis Protein SpsA, Chain A"/>
    <property type="match status" value="1"/>
</dbReference>
<dbReference type="GO" id="GO:0016779">
    <property type="term" value="F:nucleotidyltransferase activity"/>
    <property type="evidence" value="ECO:0007669"/>
    <property type="project" value="UniProtKB-KW"/>
</dbReference>
<feature type="domain" description="Nucleotidyl transferase" evidence="3">
    <location>
        <begin position="7"/>
        <end position="119"/>
    </location>
</feature>